<feature type="short sequence motif" description="DGA/G" evidence="4">
    <location>
        <begin position="164"/>
        <end position="166"/>
    </location>
</feature>
<dbReference type="AlphaFoldDB" id="A0A1T4XDR8"/>
<reference evidence="6 7" key="1">
    <citation type="submission" date="2017-02" db="EMBL/GenBank/DDBJ databases">
        <authorList>
            <person name="Peterson S.W."/>
        </authorList>
    </citation>
    <scope>NUCLEOTIDE SEQUENCE [LARGE SCALE GENOMIC DNA]</scope>
    <source>
        <strain evidence="6 7">ATCC 49788</strain>
    </source>
</reference>
<dbReference type="Pfam" id="PF01734">
    <property type="entry name" value="Patatin"/>
    <property type="match status" value="1"/>
</dbReference>
<dbReference type="PANTHER" id="PTHR14226">
    <property type="entry name" value="NEUROPATHY TARGET ESTERASE/SWISS CHEESE D.MELANOGASTER"/>
    <property type="match status" value="1"/>
</dbReference>
<dbReference type="Proteomes" id="UP000190460">
    <property type="component" value="Unassembled WGS sequence"/>
</dbReference>
<gene>
    <name evidence="6" type="ORF">SAMN02745130_02845</name>
</gene>
<evidence type="ECO:0000313" key="6">
    <source>
        <dbReference type="EMBL" id="SKA87619.1"/>
    </source>
</evidence>
<evidence type="ECO:0000256" key="2">
    <source>
        <dbReference type="ARBA" id="ARBA00022963"/>
    </source>
</evidence>
<evidence type="ECO:0000256" key="4">
    <source>
        <dbReference type="PROSITE-ProRule" id="PRU01161"/>
    </source>
</evidence>
<dbReference type="Gene3D" id="3.40.1090.10">
    <property type="entry name" value="Cytosolic phospholipase A2 catalytic domain"/>
    <property type="match status" value="2"/>
</dbReference>
<feature type="domain" description="PNPLA" evidence="5">
    <location>
        <begin position="15"/>
        <end position="177"/>
    </location>
</feature>
<dbReference type="OrthoDB" id="5290098at2"/>
<comment type="caution">
    <text evidence="4">Lacks conserved residue(s) required for the propagation of feature annotation.</text>
</comment>
<dbReference type="SUPFAM" id="SSF52151">
    <property type="entry name" value="FabD/lysophospholipase-like"/>
    <property type="match status" value="1"/>
</dbReference>
<feature type="active site" description="Nucleophile" evidence="4">
    <location>
        <position position="48"/>
    </location>
</feature>
<dbReference type="InterPro" id="IPR016035">
    <property type="entry name" value="Acyl_Trfase/lysoPLipase"/>
</dbReference>
<protein>
    <submittedName>
        <fullName evidence="6">NTE family protein</fullName>
    </submittedName>
</protein>
<proteinExistence type="predicted"/>
<dbReference type="InterPro" id="IPR050301">
    <property type="entry name" value="NTE"/>
</dbReference>
<dbReference type="NCBIfam" id="NF007623">
    <property type="entry name" value="PRK10279.1"/>
    <property type="match status" value="1"/>
</dbReference>
<dbReference type="STRING" id="92487.SAMN02745130_02845"/>
<evidence type="ECO:0000256" key="3">
    <source>
        <dbReference type="ARBA" id="ARBA00023098"/>
    </source>
</evidence>
<evidence type="ECO:0000313" key="7">
    <source>
        <dbReference type="Proteomes" id="UP000190460"/>
    </source>
</evidence>
<evidence type="ECO:0000259" key="5">
    <source>
        <dbReference type="PROSITE" id="PS51635"/>
    </source>
</evidence>
<keyword evidence="1 4" id="KW-0378">Hydrolase</keyword>
<feature type="active site" description="Proton acceptor" evidence="4">
    <location>
        <position position="164"/>
    </location>
</feature>
<dbReference type="EMBL" id="FUYB01000016">
    <property type="protein sequence ID" value="SKA87619.1"/>
    <property type="molecule type" value="Genomic_DNA"/>
</dbReference>
<dbReference type="PANTHER" id="PTHR14226:SF76">
    <property type="entry name" value="NTE FAMILY PROTEIN RSSA"/>
    <property type="match status" value="1"/>
</dbReference>
<name>A0A1T4XDR8_9GAMM</name>
<keyword evidence="3 4" id="KW-0443">Lipid metabolism</keyword>
<dbReference type="RefSeq" id="WP_078923297.1">
    <property type="nucleotide sequence ID" value="NZ_FUYB01000016.1"/>
</dbReference>
<sequence>MANTSTKNPLPRIGLALGSGSARGWAHIGVLRALKELGIQPDIIAGCSVGAIVGAAYAAGNLERLEREVLSFTKLDLVRFFDLNPSLNGFVHRERLQQFFNEYVCATDQTFANLTTKFATVATYLGSGREMWFTEGKVLDGVMASISLPGLFAPFAYEDQWLVDGGLVNPVPVSLCRALGAELVIAVNLNDAITRRHFQPQPKPSVANPELNTTEAESNKISLTNVAASLRDYSSSLFNTNRLMPAPNLIEALAGSINIMQDKITRSRMAGDPPDILLSPKLMDISLLEFYRAQESIQAGYDSVQRLRFELEALISH</sequence>
<dbReference type="GO" id="GO:0016042">
    <property type="term" value="P:lipid catabolic process"/>
    <property type="evidence" value="ECO:0007669"/>
    <property type="project" value="UniProtKB-UniRule"/>
</dbReference>
<feature type="short sequence motif" description="GXSXG" evidence="4">
    <location>
        <begin position="46"/>
        <end position="50"/>
    </location>
</feature>
<accession>A0A1T4XDR8</accession>
<organism evidence="6 7">
    <name type="scientific">Thiothrix eikelboomii</name>
    <dbReference type="NCBI Taxonomy" id="92487"/>
    <lineage>
        <taxon>Bacteria</taxon>
        <taxon>Pseudomonadati</taxon>
        <taxon>Pseudomonadota</taxon>
        <taxon>Gammaproteobacteria</taxon>
        <taxon>Thiotrichales</taxon>
        <taxon>Thiotrichaceae</taxon>
        <taxon>Thiothrix</taxon>
    </lineage>
</organism>
<keyword evidence="2 4" id="KW-0442">Lipid degradation</keyword>
<keyword evidence="7" id="KW-1185">Reference proteome</keyword>
<dbReference type="PROSITE" id="PS51635">
    <property type="entry name" value="PNPLA"/>
    <property type="match status" value="1"/>
</dbReference>
<dbReference type="GO" id="GO:0016787">
    <property type="term" value="F:hydrolase activity"/>
    <property type="evidence" value="ECO:0007669"/>
    <property type="project" value="UniProtKB-UniRule"/>
</dbReference>
<dbReference type="InterPro" id="IPR002641">
    <property type="entry name" value="PNPLA_dom"/>
</dbReference>
<evidence type="ECO:0000256" key="1">
    <source>
        <dbReference type="ARBA" id="ARBA00022801"/>
    </source>
</evidence>